<comment type="caution">
    <text evidence="2">The sequence shown here is derived from an EMBL/GenBank/DDBJ whole genome shotgun (WGS) entry which is preliminary data.</text>
</comment>
<keyword evidence="1" id="KW-0472">Membrane</keyword>
<feature type="transmembrane region" description="Helical" evidence="1">
    <location>
        <begin position="187"/>
        <end position="210"/>
    </location>
</feature>
<evidence type="ECO:0000256" key="1">
    <source>
        <dbReference type="SAM" id="Phobius"/>
    </source>
</evidence>
<organism evidence="2 3">
    <name type="scientific">Allorhodopirellula solitaria</name>
    <dbReference type="NCBI Taxonomy" id="2527987"/>
    <lineage>
        <taxon>Bacteria</taxon>
        <taxon>Pseudomonadati</taxon>
        <taxon>Planctomycetota</taxon>
        <taxon>Planctomycetia</taxon>
        <taxon>Pirellulales</taxon>
        <taxon>Pirellulaceae</taxon>
        <taxon>Allorhodopirellula</taxon>
    </lineage>
</organism>
<feature type="transmembrane region" description="Helical" evidence="1">
    <location>
        <begin position="258"/>
        <end position="280"/>
    </location>
</feature>
<dbReference type="Proteomes" id="UP000318053">
    <property type="component" value="Unassembled WGS sequence"/>
</dbReference>
<dbReference type="EMBL" id="SJPK01000007">
    <property type="protein sequence ID" value="TWT65213.1"/>
    <property type="molecule type" value="Genomic_DNA"/>
</dbReference>
<keyword evidence="1" id="KW-0812">Transmembrane</keyword>
<protein>
    <submittedName>
        <fullName evidence="2">Uncharacterized protein</fullName>
    </submittedName>
</protein>
<feature type="transmembrane region" description="Helical" evidence="1">
    <location>
        <begin position="12"/>
        <end position="31"/>
    </location>
</feature>
<proteinExistence type="predicted"/>
<dbReference type="OrthoDB" id="273873at2"/>
<reference evidence="2 3" key="1">
    <citation type="submission" date="2019-02" db="EMBL/GenBank/DDBJ databases">
        <title>Deep-cultivation of Planctomycetes and their phenomic and genomic characterization uncovers novel biology.</title>
        <authorList>
            <person name="Wiegand S."/>
            <person name="Jogler M."/>
            <person name="Boedeker C."/>
            <person name="Pinto D."/>
            <person name="Vollmers J."/>
            <person name="Rivas-Marin E."/>
            <person name="Kohn T."/>
            <person name="Peeters S.H."/>
            <person name="Heuer A."/>
            <person name="Rast P."/>
            <person name="Oberbeckmann S."/>
            <person name="Bunk B."/>
            <person name="Jeske O."/>
            <person name="Meyerdierks A."/>
            <person name="Storesund J.E."/>
            <person name="Kallscheuer N."/>
            <person name="Luecker S."/>
            <person name="Lage O.M."/>
            <person name="Pohl T."/>
            <person name="Merkel B.J."/>
            <person name="Hornburger P."/>
            <person name="Mueller R.-W."/>
            <person name="Bruemmer F."/>
            <person name="Labrenz M."/>
            <person name="Spormann A.M."/>
            <person name="Op Den Camp H."/>
            <person name="Overmann J."/>
            <person name="Amann R."/>
            <person name="Jetten M.S.M."/>
            <person name="Mascher T."/>
            <person name="Medema M.H."/>
            <person name="Devos D.P."/>
            <person name="Kaster A.-K."/>
            <person name="Ovreas L."/>
            <person name="Rohde M."/>
            <person name="Galperin M.Y."/>
            <person name="Jogler C."/>
        </authorList>
    </citation>
    <scope>NUCLEOTIDE SEQUENCE [LARGE SCALE GENOMIC DNA]</scope>
    <source>
        <strain evidence="2 3">CA85</strain>
    </source>
</reference>
<gene>
    <name evidence="2" type="ORF">CA85_31240</name>
</gene>
<keyword evidence="3" id="KW-1185">Reference proteome</keyword>
<evidence type="ECO:0000313" key="3">
    <source>
        <dbReference type="Proteomes" id="UP000318053"/>
    </source>
</evidence>
<sequence length="281" mass="30412">MKILTRSYLIDIGLVGLASFALVCVLGKACWDTGESADRHSFTVEIQSPDRPKATYLVGDTGQTADQLRADIVQRMIGRRTPDVAWMQWYRETAQRYAAACSAPAAGPLAEQTETPSVFRTVSTESNSPRSAGVEAESLSRWQGFWTHRQTKADAWLANHDKTVQARQEALHASIQIYPMKSWLPSAAVQATAVAAAVLVVLLGSLWRLLSPPRSFHLDGIAPADLEGAAVEGNPAAMCFRESWIRVRQPANVVLRGVVGWIITLSALAGCISVAIGSLVS</sequence>
<dbReference type="RefSeq" id="WP_146392071.1">
    <property type="nucleotide sequence ID" value="NZ_SJPK01000007.1"/>
</dbReference>
<dbReference type="AlphaFoldDB" id="A0A5C5XS58"/>
<evidence type="ECO:0000313" key="2">
    <source>
        <dbReference type="EMBL" id="TWT65213.1"/>
    </source>
</evidence>
<keyword evidence="1" id="KW-1133">Transmembrane helix</keyword>
<name>A0A5C5XS58_9BACT</name>
<accession>A0A5C5XS58</accession>